<dbReference type="Proteomes" id="UP001215598">
    <property type="component" value="Unassembled WGS sequence"/>
</dbReference>
<dbReference type="AlphaFoldDB" id="A0AAD7HJH3"/>
<sequence>MFFPLSPLLHSAASPSSCVAQSNLTARPQRNLDASPPEELSPSAVFISRLVLTFADPLVIGVRDDGHRAARSKFVSRRIVALDLQAMSNEMDWMKQCCDLDAAHHDREREHIALKAIRVRFAPHWSTPLKSGFVGLYFTELLSTPAHRTATQPMFNPAHSPVLGTAFTNLVPYLALTFRFHTFQLACLKYVPGDPLSR</sequence>
<dbReference type="EMBL" id="JARKIB010000222">
    <property type="protein sequence ID" value="KAJ7722173.1"/>
    <property type="molecule type" value="Genomic_DNA"/>
</dbReference>
<evidence type="ECO:0000313" key="1">
    <source>
        <dbReference type="EMBL" id="KAJ7722173.1"/>
    </source>
</evidence>
<gene>
    <name evidence="1" type="ORF">B0H16DRAFT_1473461</name>
</gene>
<keyword evidence="2" id="KW-1185">Reference proteome</keyword>
<proteinExistence type="predicted"/>
<reference evidence="1" key="1">
    <citation type="submission" date="2023-03" db="EMBL/GenBank/DDBJ databases">
        <title>Massive genome expansion in bonnet fungi (Mycena s.s.) driven by repeated elements and novel gene families across ecological guilds.</title>
        <authorList>
            <consortium name="Lawrence Berkeley National Laboratory"/>
            <person name="Harder C.B."/>
            <person name="Miyauchi S."/>
            <person name="Viragh M."/>
            <person name="Kuo A."/>
            <person name="Thoen E."/>
            <person name="Andreopoulos B."/>
            <person name="Lu D."/>
            <person name="Skrede I."/>
            <person name="Drula E."/>
            <person name="Henrissat B."/>
            <person name="Morin E."/>
            <person name="Kohler A."/>
            <person name="Barry K."/>
            <person name="LaButti K."/>
            <person name="Morin E."/>
            <person name="Salamov A."/>
            <person name="Lipzen A."/>
            <person name="Mereny Z."/>
            <person name="Hegedus B."/>
            <person name="Baldrian P."/>
            <person name="Stursova M."/>
            <person name="Weitz H."/>
            <person name="Taylor A."/>
            <person name="Grigoriev I.V."/>
            <person name="Nagy L.G."/>
            <person name="Martin F."/>
            <person name="Kauserud H."/>
        </authorList>
    </citation>
    <scope>NUCLEOTIDE SEQUENCE</scope>
    <source>
        <strain evidence="1">CBHHK182m</strain>
    </source>
</reference>
<name>A0AAD7HJH3_9AGAR</name>
<comment type="caution">
    <text evidence="1">The sequence shown here is derived from an EMBL/GenBank/DDBJ whole genome shotgun (WGS) entry which is preliminary data.</text>
</comment>
<evidence type="ECO:0000313" key="2">
    <source>
        <dbReference type="Proteomes" id="UP001215598"/>
    </source>
</evidence>
<protein>
    <submittedName>
        <fullName evidence="1">Uncharacterized protein</fullName>
    </submittedName>
</protein>
<organism evidence="1 2">
    <name type="scientific">Mycena metata</name>
    <dbReference type="NCBI Taxonomy" id="1033252"/>
    <lineage>
        <taxon>Eukaryota</taxon>
        <taxon>Fungi</taxon>
        <taxon>Dikarya</taxon>
        <taxon>Basidiomycota</taxon>
        <taxon>Agaricomycotina</taxon>
        <taxon>Agaricomycetes</taxon>
        <taxon>Agaricomycetidae</taxon>
        <taxon>Agaricales</taxon>
        <taxon>Marasmiineae</taxon>
        <taxon>Mycenaceae</taxon>
        <taxon>Mycena</taxon>
    </lineage>
</organism>
<accession>A0AAD7HJH3</accession>